<organism evidence="2 3">
    <name type="scientific">Chenopodium quinoa</name>
    <name type="common">Quinoa</name>
    <dbReference type="NCBI Taxonomy" id="63459"/>
    <lineage>
        <taxon>Eukaryota</taxon>
        <taxon>Viridiplantae</taxon>
        <taxon>Streptophyta</taxon>
        <taxon>Embryophyta</taxon>
        <taxon>Tracheophyta</taxon>
        <taxon>Spermatophyta</taxon>
        <taxon>Magnoliopsida</taxon>
        <taxon>eudicotyledons</taxon>
        <taxon>Gunneridae</taxon>
        <taxon>Pentapetalae</taxon>
        <taxon>Caryophyllales</taxon>
        <taxon>Chenopodiaceae</taxon>
        <taxon>Chenopodioideae</taxon>
        <taxon>Atripliceae</taxon>
        <taxon>Chenopodium</taxon>
    </lineage>
</organism>
<dbReference type="Proteomes" id="UP000596660">
    <property type="component" value="Unplaced"/>
</dbReference>
<dbReference type="PANTHER" id="PTHR31900:SF31">
    <property type="entry name" value="F-BOX_LRR-REPEAT PROTEIN 13-LIKE"/>
    <property type="match status" value="1"/>
</dbReference>
<reference evidence="2" key="1">
    <citation type="journal article" date="2017" name="Nature">
        <title>The genome of Chenopodium quinoa.</title>
        <authorList>
            <person name="Jarvis D.E."/>
            <person name="Ho Y.S."/>
            <person name="Lightfoot D.J."/>
            <person name="Schmoeckel S.M."/>
            <person name="Li B."/>
            <person name="Borm T.J.A."/>
            <person name="Ohyanagi H."/>
            <person name="Mineta K."/>
            <person name="Michell C.T."/>
            <person name="Saber N."/>
            <person name="Kharbatia N.M."/>
            <person name="Rupper R.R."/>
            <person name="Sharp A.R."/>
            <person name="Dally N."/>
            <person name="Boughton B.A."/>
            <person name="Woo Y.H."/>
            <person name="Gao G."/>
            <person name="Schijlen E.G.W.M."/>
            <person name="Guo X."/>
            <person name="Momin A.A."/>
            <person name="Negrao S."/>
            <person name="Al-Babili S."/>
            <person name="Gehring C."/>
            <person name="Roessner U."/>
            <person name="Jung C."/>
            <person name="Murphy K."/>
            <person name="Arold S.T."/>
            <person name="Gojobori T."/>
            <person name="van der Linden C.G."/>
            <person name="van Loo E.N."/>
            <person name="Jellen E.N."/>
            <person name="Maughan P.J."/>
            <person name="Tester M."/>
        </authorList>
    </citation>
    <scope>NUCLEOTIDE SEQUENCE [LARGE SCALE GENOMIC DNA]</scope>
    <source>
        <strain evidence="2">cv. PI 614886</strain>
    </source>
</reference>
<name>A0A803LYX6_CHEQI</name>
<protein>
    <recommendedName>
        <fullName evidence="1">FBD domain-containing protein</fullName>
    </recommendedName>
</protein>
<dbReference type="Pfam" id="PF08387">
    <property type="entry name" value="FBD"/>
    <property type="match status" value="1"/>
</dbReference>
<dbReference type="Gramene" id="AUR62020677-RA">
    <property type="protein sequence ID" value="AUR62020677-RA:cds"/>
    <property type="gene ID" value="AUR62020677"/>
</dbReference>
<evidence type="ECO:0000259" key="1">
    <source>
        <dbReference type="SMART" id="SM00579"/>
    </source>
</evidence>
<dbReference type="InterPro" id="IPR006566">
    <property type="entry name" value="FBD"/>
</dbReference>
<evidence type="ECO:0000313" key="3">
    <source>
        <dbReference type="Proteomes" id="UP000596660"/>
    </source>
</evidence>
<dbReference type="EnsemblPlants" id="AUR62020677-RA">
    <property type="protein sequence ID" value="AUR62020677-RA:cds"/>
    <property type="gene ID" value="AUR62020677"/>
</dbReference>
<dbReference type="SMART" id="SM00579">
    <property type="entry name" value="FBD"/>
    <property type="match status" value="1"/>
</dbReference>
<proteinExistence type="predicted"/>
<dbReference type="AlphaFoldDB" id="A0A803LYX6"/>
<dbReference type="InterPro" id="IPR050232">
    <property type="entry name" value="FBL13/AtMIF1-like"/>
</dbReference>
<feature type="domain" description="FBD" evidence="1">
    <location>
        <begin position="196"/>
        <end position="280"/>
    </location>
</feature>
<accession>A0A803LYX6</accession>
<keyword evidence="3" id="KW-1185">Reference proteome</keyword>
<dbReference type="PANTHER" id="PTHR31900">
    <property type="entry name" value="F-BOX/RNI SUPERFAMILY PROTEIN-RELATED"/>
    <property type="match status" value="1"/>
</dbReference>
<sequence length="335" mass="37806">MSSSLLEHLDLVFDLDRSSHVVNIIASNLKSLSISMLSNTRNTRVYIDAPKLAKLKIQDWNSIYFFLQNPSTLVKACIQLDYGLESEDDEEDKQDYGSLSGPQKEYICQMTKFVGGLSSVSKLELKLESWTNIMRYFNYLNLPIFSNLTRLETNCFKDLLISLNCFPNLEHLAVQLCSIYDKKEKISWCAPDSVPDCLVSKLKTILITGLKGIDDELRLLAYILSNAILLEKLLVQFCTVDGAYIENEREKAYAVWKECQFCRSMLNLPRSSSTCEVVVSGTSVTASDLQCGGVVVETRKGCTIQFLPKMVDVAGHFVWLRGWPWLLLDFGVSGV</sequence>
<reference evidence="2" key="2">
    <citation type="submission" date="2021-03" db="UniProtKB">
        <authorList>
            <consortium name="EnsemblPlants"/>
        </authorList>
    </citation>
    <scope>IDENTIFICATION</scope>
</reference>
<evidence type="ECO:0000313" key="2">
    <source>
        <dbReference type="EnsemblPlants" id="AUR62020677-RA:cds"/>
    </source>
</evidence>